<protein>
    <submittedName>
        <fullName evidence="2">Uncharacterized protein</fullName>
    </submittedName>
</protein>
<keyword evidence="1" id="KW-1133">Transmembrane helix</keyword>
<reference evidence="3" key="1">
    <citation type="journal article" date="2019" name="Int. J. Syst. Evol. Microbiol.">
        <title>The Global Catalogue of Microorganisms (GCM) 10K type strain sequencing project: providing services to taxonomists for standard genome sequencing and annotation.</title>
        <authorList>
            <consortium name="The Broad Institute Genomics Platform"/>
            <consortium name="The Broad Institute Genome Sequencing Center for Infectious Disease"/>
            <person name="Wu L."/>
            <person name="Ma J."/>
        </authorList>
    </citation>
    <scope>NUCLEOTIDE SEQUENCE [LARGE SCALE GENOMIC DNA]</scope>
    <source>
        <strain evidence="3">TISTR 1571</strain>
    </source>
</reference>
<evidence type="ECO:0000313" key="3">
    <source>
        <dbReference type="Proteomes" id="UP001597452"/>
    </source>
</evidence>
<evidence type="ECO:0000256" key="1">
    <source>
        <dbReference type="SAM" id="Phobius"/>
    </source>
</evidence>
<keyword evidence="1" id="KW-0812">Transmembrane</keyword>
<accession>A0ABW5QES3</accession>
<keyword evidence="1" id="KW-0472">Membrane</keyword>
<feature type="transmembrane region" description="Helical" evidence="1">
    <location>
        <begin position="51"/>
        <end position="69"/>
    </location>
</feature>
<dbReference type="EMBL" id="JBHUMZ010000053">
    <property type="protein sequence ID" value="MFD2640325.1"/>
    <property type="molecule type" value="Genomic_DNA"/>
</dbReference>
<gene>
    <name evidence="2" type="ORF">ACFSW4_15755</name>
</gene>
<name>A0ABW5QES3_9BACI</name>
<keyword evidence="3" id="KW-1185">Reference proteome</keyword>
<dbReference type="RefSeq" id="WP_054753188.1">
    <property type="nucleotide sequence ID" value="NZ_JBHUMZ010000053.1"/>
</dbReference>
<sequence length="71" mass="8675">MGEQVNKVEKDLNEYNLPSRKERHRRKSRSKKNINFDVNQMKLSQYILKTLLFLFVILIITIPFAYIYWLQ</sequence>
<evidence type="ECO:0000313" key="2">
    <source>
        <dbReference type="EMBL" id="MFD2640325.1"/>
    </source>
</evidence>
<comment type="caution">
    <text evidence="2">The sequence shown here is derived from an EMBL/GenBank/DDBJ whole genome shotgun (WGS) entry which is preliminary data.</text>
</comment>
<dbReference type="Proteomes" id="UP001597452">
    <property type="component" value="Unassembled WGS sequence"/>
</dbReference>
<organism evidence="2 3">
    <name type="scientific">Piscibacillus salipiscarius</name>
    <dbReference type="NCBI Taxonomy" id="299480"/>
    <lineage>
        <taxon>Bacteria</taxon>
        <taxon>Bacillati</taxon>
        <taxon>Bacillota</taxon>
        <taxon>Bacilli</taxon>
        <taxon>Bacillales</taxon>
        <taxon>Bacillaceae</taxon>
        <taxon>Piscibacillus</taxon>
    </lineage>
</organism>
<proteinExistence type="predicted"/>